<dbReference type="AlphaFoldDB" id="A0AAX2CMS3"/>
<dbReference type="InterPro" id="IPR010895">
    <property type="entry name" value="CHRD"/>
</dbReference>
<reference evidence="2 3" key="1">
    <citation type="submission" date="2016-08" db="EMBL/GenBank/DDBJ databases">
        <authorList>
            <person name="Loux V."/>
            <person name="Rue O."/>
        </authorList>
    </citation>
    <scope>NUCLEOTIDE SEQUENCE [LARGE SCALE GENOMIC DNA]</scope>
    <source>
        <strain evidence="2 3">AFSSA_08CEB44bac</strain>
    </source>
</reference>
<comment type="caution">
    <text evidence="2">The sequence shown here is derived from an EMBL/GenBank/DDBJ whole genome shotgun (WGS) entry which is preliminary data.</text>
</comment>
<feature type="domain" description="CHRD" evidence="1">
    <location>
        <begin position="1"/>
        <end position="137"/>
    </location>
</feature>
<proteinExistence type="predicted"/>
<evidence type="ECO:0000313" key="2">
    <source>
        <dbReference type="EMBL" id="SCM06290.1"/>
    </source>
</evidence>
<evidence type="ECO:0000259" key="1">
    <source>
        <dbReference type="PROSITE" id="PS50933"/>
    </source>
</evidence>
<organism evidence="2 3">
    <name type="scientific">Bacillus cytotoxicus</name>
    <dbReference type="NCBI Taxonomy" id="580165"/>
    <lineage>
        <taxon>Bacteria</taxon>
        <taxon>Bacillati</taxon>
        <taxon>Bacillota</taxon>
        <taxon>Bacilli</taxon>
        <taxon>Bacillales</taxon>
        <taxon>Bacillaceae</taxon>
        <taxon>Bacillus</taxon>
        <taxon>Bacillus cereus group</taxon>
    </lineage>
</organism>
<dbReference type="Proteomes" id="UP000242164">
    <property type="component" value="Unassembled WGS sequence"/>
</dbReference>
<dbReference type="RefSeq" id="WP_012096197.1">
    <property type="nucleotide sequence ID" value="NZ_CP024109.1"/>
</dbReference>
<name>A0AAX2CMS3_9BACI</name>
<accession>A0AAX2CMS3</accession>
<dbReference type="Pfam" id="PF07452">
    <property type="entry name" value="CHRD"/>
    <property type="match status" value="1"/>
</dbReference>
<gene>
    <name evidence="2" type="ORF">BCB44BAC_04211</name>
</gene>
<dbReference type="PROSITE" id="PS50933">
    <property type="entry name" value="CHRD"/>
    <property type="match status" value="1"/>
</dbReference>
<dbReference type="SMART" id="SM00754">
    <property type="entry name" value="CHRD"/>
    <property type="match status" value="1"/>
</dbReference>
<dbReference type="GeneID" id="33898994"/>
<protein>
    <submittedName>
        <fullName evidence="2">CHRD domain containing protein</fullName>
    </submittedName>
</protein>
<evidence type="ECO:0000313" key="3">
    <source>
        <dbReference type="Proteomes" id="UP000242164"/>
    </source>
</evidence>
<dbReference type="EMBL" id="FMIK01000063">
    <property type="protein sequence ID" value="SCM06290.1"/>
    <property type="molecule type" value="Genomic_DNA"/>
</dbReference>
<sequence length="139" mass="15902">MTKHFFARLKGEREVPPVNTNAYGVVELIFNSDLTKIHYRVIIKEIEKVTSCQIHLGRKNQVGPEVLFLYGPVKHGISVDQGIVKGALTTEDLEGPLQRQTFEQLLKEIERANAYVNVCTETFKKGEIRGRIRKIKKRP</sequence>